<proteinExistence type="predicted"/>
<keyword evidence="2" id="KW-1185">Reference proteome</keyword>
<comment type="caution">
    <text evidence="1">The sequence shown here is derived from an EMBL/GenBank/DDBJ whole genome shotgun (WGS) entry which is preliminary data.</text>
</comment>
<dbReference type="EMBL" id="CM042039">
    <property type="protein sequence ID" value="KAI3725179.1"/>
    <property type="molecule type" value="Genomic_DNA"/>
</dbReference>
<sequence length="81" mass="9221">MSLESELNRCISDNFSLKSDLNALTERAVKSEIESGVTSRFVEIQVVEMAEVYRRERVAMVVKIGGLEKELNLVMEKKSQQ</sequence>
<dbReference type="Proteomes" id="UP001056120">
    <property type="component" value="Linkage Group LG22"/>
</dbReference>
<accession>A0ACB9BT20</accession>
<reference evidence="1 2" key="2">
    <citation type="journal article" date="2022" name="Mol. Ecol. Resour.">
        <title>The genomes of chicory, endive, great burdock and yacon provide insights into Asteraceae paleo-polyploidization history and plant inulin production.</title>
        <authorList>
            <person name="Fan W."/>
            <person name="Wang S."/>
            <person name="Wang H."/>
            <person name="Wang A."/>
            <person name="Jiang F."/>
            <person name="Liu H."/>
            <person name="Zhao H."/>
            <person name="Xu D."/>
            <person name="Zhang Y."/>
        </authorList>
    </citation>
    <scope>NUCLEOTIDE SEQUENCE [LARGE SCALE GENOMIC DNA]</scope>
    <source>
        <strain evidence="2">cv. Yunnan</strain>
        <tissue evidence="1">Leaves</tissue>
    </source>
</reference>
<gene>
    <name evidence="1" type="ORF">L1987_64957</name>
</gene>
<name>A0ACB9BT20_9ASTR</name>
<evidence type="ECO:0000313" key="1">
    <source>
        <dbReference type="EMBL" id="KAI3725179.1"/>
    </source>
</evidence>
<evidence type="ECO:0000313" key="2">
    <source>
        <dbReference type="Proteomes" id="UP001056120"/>
    </source>
</evidence>
<protein>
    <submittedName>
        <fullName evidence="1">Uncharacterized protein</fullName>
    </submittedName>
</protein>
<organism evidence="1 2">
    <name type="scientific">Smallanthus sonchifolius</name>
    <dbReference type="NCBI Taxonomy" id="185202"/>
    <lineage>
        <taxon>Eukaryota</taxon>
        <taxon>Viridiplantae</taxon>
        <taxon>Streptophyta</taxon>
        <taxon>Embryophyta</taxon>
        <taxon>Tracheophyta</taxon>
        <taxon>Spermatophyta</taxon>
        <taxon>Magnoliopsida</taxon>
        <taxon>eudicotyledons</taxon>
        <taxon>Gunneridae</taxon>
        <taxon>Pentapetalae</taxon>
        <taxon>asterids</taxon>
        <taxon>campanulids</taxon>
        <taxon>Asterales</taxon>
        <taxon>Asteraceae</taxon>
        <taxon>Asteroideae</taxon>
        <taxon>Heliantheae alliance</taxon>
        <taxon>Millerieae</taxon>
        <taxon>Smallanthus</taxon>
    </lineage>
</organism>
<reference evidence="2" key="1">
    <citation type="journal article" date="2022" name="Mol. Ecol. Resour.">
        <title>The genomes of chicory, endive, great burdock and yacon provide insights into Asteraceae palaeo-polyploidization history and plant inulin production.</title>
        <authorList>
            <person name="Fan W."/>
            <person name="Wang S."/>
            <person name="Wang H."/>
            <person name="Wang A."/>
            <person name="Jiang F."/>
            <person name="Liu H."/>
            <person name="Zhao H."/>
            <person name="Xu D."/>
            <person name="Zhang Y."/>
        </authorList>
    </citation>
    <scope>NUCLEOTIDE SEQUENCE [LARGE SCALE GENOMIC DNA]</scope>
    <source>
        <strain evidence="2">cv. Yunnan</strain>
    </source>
</reference>